<dbReference type="PANTHER" id="PTHR23028:SF53">
    <property type="entry name" value="ACYL_TRANSF_3 DOMAIN-CONTAINING PROTEIN"/>
    <property type="match status" value="1"/>
</dbReference>
<dbReference type="Pfam" id="PF19040">
    <property type="entry name" value="SGNH"/>
    <property type="match status" value="1"/>
</dbReference>
<keyword evidence="4" id="KW-0012">Acyltransferase</keyword>
<dbReference type="Proteomes" id="UP001148203">
    <property type="component" value="Unassembled WGS sequence"/>
</dbReference>
<feature type="transmembrane region" description="Helical" evidence="1">
    <location>
        <begin position="15"/>
        <end position="36"/>
    </location>
</feature>
<keyword evidence="1" id="KW-0472">Membrane</keyword>
<reference evidence="4 5" key="1">
    <citation type="submission" date="2022-05" db="EMBL/GenBank/DDBJ databases">
        <title>Novel Pseudomonas spp. Isolated from a Rainbow Trout Aquaculture Facility.</title>
        <authorList>
            <person name="Testerman T."/>
            <person name="Graf J."/>
        </authorList>
    </citation>
    <scope>NUCLEOTIDE SEQUENCE [LARGE SCALE GENOMIC DNA]</scope>
    <source>
        <strain evidence="4 5">ID681</strain>
    </source>
</reference>
<dbReference type="InterPro" id="IPR043968">
    <property type="entry name" value="SGNH"/>
</dbReference>
<dbReference type="GO" id="GO:0016746">
    <property type="term" value="F:acyltransferase activity"/>
    <property type="evidence" value="ECO:0007669"/>
    <property type="project" value="UniProtKB-KW"/>
</dbReference>
<evidence type="ECO:0000259" key="2">
    <source>
        <dbReference type="Pfam" id="PF01757"/>
    </source>
</evidence>
<comment type="caution">
    <text evidence="4">The sequence shown here is derived from an EMBL/GenBank/DDBJ whole genome shotgun (WGS) entry which is preliminary data.</text>
</comment>
<feature type="domain" description="Acyltransferase 3" evidence="2">
    <location>
        <begin position="11"/>
        <end position="337"/>
    </location>
</feature>
<feature type="transmembrane region" description="Helical" evidence="1">
    <location>
        <begin position="154"/>
        <end position="170"/>
    </location>
</feature>
<feature type="transmembrane region" description="Helical" evidence="1">
    <location>
        <begin position="85"/>
        <end position="104"/>
    </location>
</feature>
<feature type="transmembrane region" description="Helical" evidence="1">
    <location>
        <begin position="42"/>
        <end position="59"/>
    </location>
</feature>
<keyword evidence="1" id="KW-1133">Transmembrane helix</keyword>
<keyword evidence="1" id="KW-0812">Transmembrane</keyword>
<feature type="transmembrane region" description="Helical" evidence="1">
    <location>
        <begin position="202"/>
        <end position="224"/>
    </location>
</feature>
<feature type="transmembrane region" description="Helical" evidence="1">
    <location>
        <begin position="236"/>
        <end position="254"/>
    </location>
</feature>
<sequence>MTPKKSAFRDDINGLRAWAVVSVILYHFGIAGFYGGFVGVDIFFVISGFLMTGIIVSGLEKSSNKTSANTSFSILNFYLSRGKRIIPALAVLCAFLMGCGWLVLSPIDYKILGTHAVSSLGFISNIKYFLEAGYFDSASSEKLLLHTWSLSVEWQFYIILPLVLVTLWKIRPGRGPATFIVGLGLLLSLLLCVFLSPKNPSAAFYLLPTRAWEMLAGGMVYLMANKLMLAERSKKIVEAIGFAMIIASIVLFDASSNWPGWRAMVPVMGTVLILIAARQGSLFTGSRVAQWLGNCSYSLYLWHWPFVVALVYLQRQGDASFIAIGLLLTVVFGWLSYRVIEIPTRNSLTRMPSLVSAGALLAAILLVTLPTLLVRAQQGFPGRFSPELNAVFAESENKNPRAEECSASSTKMLNGASPVPACTYGDGDNIAAVVVGDSHAAATVNAFAASAPQGRTLGWIAYSCPLSRDIESDEKNFRCGDFIQWVVAESKKLPANVPVVIVNRISLYNAGPNEVDTPLASSLEQTRFKDAKFKSDAFSIKMREDIIETTCELAKSRPVYMLSPIPEMGVNVPNTMGRALMQGTRREVSISLDEYKQRQAFALETLDIAAKRCGVTILDPVPYLCSNGRCTGDVGGVPIYVDDDHLSERGAKMLTPLFQQVFQGAHPSSEAIAVKQVDAAKAE</sequence>
<feature type="transmembrane region" description="Helical" evidence="1">
    <location>
        <begin position="177"/>
        <end position="196"/>
    </location>
</feature>
<evidence type="ECO:0000256" key="1">
    <source>
        <dbReference type="SAM" id="Phobius"/>
    </source>
</evidence>
<accession>A0ABT5NYW6</accession>
<feature type="transmembrane region" description="Helical" evidence="1">
    <location>
        <begin position="297"/>
        <end position="313"/>
    </location>
</feature>
<organism evidence="4 5">
    <name type="scientific">Pseudomonas fontis</name>
    <dbReference type="NCBI Taxonomy" id="2942633"/>
    <lineage>
        <taxon>Bacteria</taxon>
        <taxon>Pseudomonadati</taxon>
        <taxon>Pseudomonadota</taxon>
        <taxon>Gammaproteobacteria</taxon>
        <taxon>Pseudomonadales</taxon>
        <taxon>Pseudomonadaceae</taxon>
        <taxon>Pseudomonas</taxon>
    </lineage>
</organism>
<feature type="transmembrane region" description="Helical" evidence="1">
    <location>
        <begin position="352"/>
        <end position="373"/>
    </location>
</feature>
<feature type="domain" description="SGNH" evidence="3">
    <location>
        <begin position="416"/>
        <end position="660"/>
    </location>
</feature>
<keyword evidence="5" id="KW-1185">Reference proteome</keyword>
<dbReference type="RefSeq" id="WP_273913758.1">
    <property type="nucleotide sequence ID" value="NZ_JAMDGX010000102.1"/>
</dbReference>
<evidence type="ECO:0000313" key="4">
    <source>
        <dbReference type="EMBL" id="MDD0993383.1"/>
    </source>
</evidence>
<dbReference type="InterPro" id="IPR050879">
    <property type="entry name" value="Acyltransferase_3"/>
</dbReference>
<protein>
    <submittedName>
        <fullName evidence="4">Acyltransferase</fullName>
    </submittedName>
</protein>
<dbReference type="PANTHER" id="PTHR23028">
    <property type="entry name" value="ACETYLTRANSFERASE"/>
    <property type="match status" value="1"/>
</dbReference>
<evidence type="ECO:0000259" key="3">
    <source>
        <dbReference type="Pfam" id="PF19040"/>
    </source>
</evidence>
<dbReference type="InterPro" id="IPR002656">
    <property type="entry name" value="Acyl_transf_3_dom"/>
</dbReference>
<feature type="transmembrane region" description="Helical" evidence="1">
    <location>
        <begin position="260"/>
        <end position="277"/>
    </location>
</feature>
<evidence type="ECO:0000313" key="5">
    <source>
        <dbReference type="Proteomes" id="UP001148203"/>
    </source>
</evidence>
<feature type="transmembrane region" description="Helical" evidence="1">
    <location>
        <begin position="319"/>
        <end position="340"/>
    </location>
</feature>
<gene>
    <name evidence="4" type="ORF">M5G11_22925</name>
</gene>
<proteinExistence type="predicted"/>
<dbReference type="EMBL" id="JAMDGY010000087">
    <property type="protein sequence ID" value="MDD0993383.1"/>
    <property type="molecule type" value="Genomic_DNA"/>
</dbReference>
<keyword evidence="4" id="KW-0808">Transferase</keyword>
<dbReference type="Pfam" id="PF01757">
    <property type="entry name" value="Acyl_transf_3"/>
    <property type="match status" value="1"/>
</dbReference>
<name>A0ABT5NYW6_9PSED</name>